<organism evidence="2 3">
    <name type="scientific">Oldenlandia corymbosa var. corymbosa</name>
    <dbReference type="NCBI Taxonomy" id="529605"/>
    <lineage>
        <taxon>Eukaryota</taxon>
        <taxon>Viridiplantae</taxon>
        <taxon>Streptophyta</taxon>
        <taxon>Embryophyta</taxon>
        <taxon>Tracheophyta</taxon>
        <taxon>Spermatophyta</taxon>
        <taxon>Magnoliopsida</taxon>
        <taxon>eudicotyledons</taxon>
        <taxon>Gunneridae</taxon>
        <taxon>Pentapetalae</taxon>
        <taxon>asterids</taxon>
        <taxon>lamiids</taxon>
        <taxon>Gentianales</taxon>
        <taxon>Rubiaceae</taxon>
        <taxon>Rubioideae</taxon>
        <taxon>Spermacoceae</taxon>
        <taxon>Hedyotis-Oldenlandia complex</taxon>
        <taxon>Oldenlandia</taxon>
    </lineage>
</organism>
<feature type="region of interest" description="Disordered" evidence="1">
    <location>
        <begin position="1"/>
        <end position="57"/>
    </location>
</feature>
<dbReference type="AlphaFoldDB" id="A0AAV1E7R5"/>
<evidence type="ECO:0000256" key="1">
    <source>
        <dbReference type="SAM" id="MobiDB-lite"/>
    </source>
</evidence>
<proteinExistence type="predicted"/>
<feature type="compositionally biased region" description="Basic residues" evidence="1">
    <location>
        <begin position="1"/>
        <end position="12"/>
    </location>
</feature>
<name>A0AAV1E7R5_OLDCO</name>
<gene>
    <name evidence="2" type="ORF">OLC1_LOCUS22195</name>
</gene>
<dbReference type="EMBL" id="OX459125">
    <property type="protein sequence ID" value="CAI9115726.1"/>
    <property type="molecule type" value="Genomic_DNA"/>
</dbReference>
<accession>A0AAV1E7R5</accession>
<sequence>MAKGKHKEKKGTKTIVLEKEIEDEDDSPMELSKGNAETIDLGTRASSSRSQRRVMDNIEGETYLKKEEKPKSLSVWENFDDKHFRNAVVPLDYIVPMEKDWKKVAMVQGNNLSPELSTDDLQ</sequence>
<evidence type="ECO:0000313" key="3">
    <source>
        <dbReference type="Proteomes" id="UP001161247"/>
    </source>
</evidence>
<protein>
    <submittedName>
        <fullName evidence="2">OLC1v1016712C1</fullName>
    </submittedName>
</protein>
<dbReference type="Proteomes" id="UP001161247">
    <property type="component" value="Chromosome 8"/>
</dbReference>
<evidence type="ECO:0000313" key="2">
    <source>
        <dbReference type="EMBL" id="CAI9115726.1"/>
    </source>
</evidence>
<keyword evidence="3" id="KW-1185">Reference proteome</keyword>
<reference evidence="2" key="1">
    <citation type="submission" date="2023-03" db="EMBL/GenBank/DDBJ databases">
        <authorList>
            <person name="Julca I."/>
        </authorList>
    </citation>
    <scope>NUCLEOTIDE SEQUENCE</scope>
</reference>